<sequence>MGEEMENMYRWFPLKEFLSSESMSESYKNLFLQAHASEDSPELRYWNSRLEEKSRKTNPSFVHVQLRQHILPLDLLSP</sequence>
<reference evidence="1 2" key="1">
    <citation type="submission" date="2022-01" db="EMBL/GenBank/DDBJ databases">
        <title>A chromosomal length assembly of Cordylochernes scorpioides.</title>
        <authorList>
            <person name="Zeh D."/>
            <person name="Zeh J."/>
        </authorList>
    </citation>
    <scope>NUCLEOTIDE SEQUENCE [LARGE SCALE GENOMIC DNA]</scope>
    <source>
        <strain evidence="1">IN4F17</strain>
        <tissue evidence="1">Whole Body</tissue>
    </source>
</reference>
<name>A0ABY6KT23_9ARAC</name>
<gene>
    <name evidence="1" type="ORF">LAZ67_9001555</name>
</gene>
<accession>A0ABY6KT23</accession>
<proteinExistence type="predicted"/>
<organism evidence="1 2">
    <name type="scientific">Cordylochernes scorpioides</name>
    <dbReference type="NCBI Taxonomy" id="51811"/>
    <lineage>
        <taxon>Eukaryota</taxon>
        <taxon>Metazoa</taxon>
        <taxon>Ecdysozoa</taxon>
        <taxon>Arthropoda</taxon>
        <taxon>Chelicerata</taxon>
        <taxon>Arachnida</taxon>
        <taxon>Pseudoscorpiones</taxon>
        <taxon>Cheliferoidea</taxon>
        <taxon>Chernetidae</taxon>
        <taxon>Cordylochernes</taxon>
    </lineage>
</organism>
<protein>
    <submittedName>
        <fullName evidence="1">Uncharacterized protein</fullName>
    </submittedName>
</protein>
<dbReference type="Proteomes" id="UP001235939">
    <property type="component" value="Chromosome 09"/>
</dbReference>
<keyword evidence="2" id="KW-1185">Reference proteome</keyword>
<evidence type="ECO:0000313" key="2">
    <source>
        <dbReference type="Proteomes" id="UP001235939"/>
    </source>
</evidence>
<evidence type="ECO:0000313" key="1">
    <source>
        <dbReference type="EMBL" id="UYV72014.1"/>
    </source>
</evidence>
<dbReference type="EMBL" id="CP092871">
    <property type="protein sequence ID" value="UYV72014.1"/>
    <property type="molecule type" value="Genomic_DNA"/>
</dbReference>